<dbReference type="HOGENOM" id="CLU_2252796_0_0_1"/>
<keyword evidence="4" id="KW-1185">Reference proteome</keyword>
<gene>
    <name evidence="3" type="primary">Dper\GL16363</name>
    <name evidence="3" type="ORF">Dper_GL16363</name>
</gene>
<evidence type="ECO:0000256" key="2">
    <source>
        <dbReference type="SAM" id="Phobius"/>
    </source>
</evidence>
<dbReference type="Proteomes" id="UP000008744">
    <property type="component" value="Unassembled WGS sequence"/>
</dbReference>
<feature type="region of interest" description="Disordered" evidence="1">
    <location>
        <begin position="1"/>
        <end position="40"/>
    </location>
</feature>
<organism evidence="4">
    <name type="scientific">Drosophila persimilis</name>
    <name type="common">Fruit fly</name>
    <dbReference type="NCBI Taxonomy" id="7234"/>
    <lineage>
        <taxon>Eukaryota</taxon>
        <taxon>Metazoa</taxon>
        <taxon>Ecdysozoa</taxon>
        <taxon>Arthropoda</taxon>
        <taxon>Hexapoda</taxon>
        <taxon>Insecta</taxon>
        <taxon>Pterygota</taxon>
        <taxon>Neoptera</taxon>
        <taxon>Endopterygota</taxon>
        <taxon>Diptera</taxon>
        <taxon>Brachycera</taxon>
        <taxon>Muscomorpha</taxon>
        <taxon>Ephydroidea</taxon>
        <taxon>Drosophilidae</taxon>
        <taxon>Drosophila</taxon>
        <taxon>Sophophora</taxon>
    </lineage>
</organism>
<sequence length="104" mass="11350">MGQKGDARERHHTVQGRARTEKGDSEKVSAGGDSRLESRVAARRTLSSQAAVARWGRLPPACLPATKPYLNRKVGQGGLILMVGLSSTYIPPFFNVYMEGYSDE</sequence>
<dbReference type="AlphaFoldDB" id="B4ISC9"/>
<proteinExistence type="predicted"/>
<keyword evidence="2" id="KW-0472">Membrane</keyword>
<evidence type="ECO:0000313" key="3">
    <source>
        <dbReference type="EMBL" id="EDW25712.1"/>
    </source>
</evidence>
<feature type="compositionally biased region" description="Basic and acidic residues" evidence="1">
    <location>
        <begin position="18"/>
        <end position="27"/>
    </location>
</feature>
<evidence type="ECO:0000313" key="4">
    <source>
        <dbReference type="Proteomes" id="UP000008744"/>
    </source>
</evidence>
<dbReference type="EMBL" id="CH699363">
    <property type="protein sequence ID" value="EDW25712.1"/>
    <property type="molecule type" value="Genomic_DNA"/>
</dbReference>
<name>B4ISC9_DROPE</name>
<evidence type="ECO:0000256" key="1">
    <source>
        <dbReference type="SAM" id="MobiDB-lite"/>
    </source>
</evidence>
<keyword evidence="2" id="KW-0812">Transmembrane</keyword>
<reference evidence="3 4" key="1">
    <citation type="journal article" date="2007" name="Nature">
        <title>Evolution of genes and genomes on the Drosophila phylogeny.</title>
        <authorList>
            <consortium name="Drosophila 12 Genomes Consortium"/>
            <person name="Clark A.G."/>
            <person name="Eisen M.B."/>
            <person name="Smith D.R."/>
            <person name="Bergman C.M."/>
            <person name="Oliver B."/>
            <person name="Markow T.A."/>
            <person name="Kaufman T.C."/>
            <person name="Kellis M."/>
            <person name="Gelbart W."/>
            <person name="Iyer V.N."/>
            <person name="Pollard D.A."/>
            <person name="Sackton T.B."/>
            <person name="Larracuente A.M."/>
            <person name="Singh N.D."/>
            <person name="Abad J.P."/>
            <person name="Abt D.N."/>
            <person name="Adryan B."/>
            <person name="Aguade M."/>
            <person name="Akashi H."/>
            <person name="Anderson W.W."/>
            <person name="Aquadro C.F."/>
            <person name="Ardell D.H."/>
            <person name="Arguello R."/>
            <person name="Artieri C.G."/>
            <person name="Barbash D.A."/>
            <person name="Barker D."/>
            <person name="Barsanti P."/>
            <person name="Batterham P."/>
            <person name="Batzoglou S."/>
            <person name="Begun D."/>
            <person name="Bhutkar A."/>
            <person name="Blanco E."/>
            <person name="Bosak S.A."/>
            <person name="Bradley R.K."/>
            <person name="Brand A.D."/>
            <person name="Brent M.R."/>
            <person name="Brooks A.N."/>
            <person name="Brown R.H."/>
            <person name="Butlin R.K."/>
            <person name="Caggese C."/>
            <person name="Calvi B.R."/>
            <person name="Bernardo de Carvalho A."/>
            <person name="Caspi A."/>
            <person name="Castrezana S."/>
            <person name="Celniker S.E."/>
            <person name="Chang J.L."/>
            <person name="Chapple C."/>
            <person name="Chatterji S."/>
            <person name="Chinwalla A."/>
            <person name="Civetta A."/>
            <person name="Clifton S.W."/>
            <person name="Comeron J.M."/>
            <person name="Costello J.C."/>
            <person name="Coyne J.A."/>
            <person name="Daub J."/>
            <person name="David R.G."/>
            <person name="Delcher A.L."/>
            <person name="Delehaunty K."/>
            <person name="Do C.B."/>
            <person name="Ebling H."/>
            <person name="Edwards K."/>
            <person name="Eickbush T."/>
            <person name="Evans J.D."/>
            <person name="Filipski A."/>
            <person name="Findeiss S."/>
            <person name="Freyhult E."/>
            <person name="Fulton L."/>
            <person name="Fulton R."/>
            <person name="Garcia A.C."/>
            <person name="Gardiner A."/>
            <person name="Garfield D.A."/>
            <person name="Garvin B.E."/>
            <person name="Gibson G."/>
            <person name="Gilbert D."/>
            <person name="Gnerre S."/>
            <person name="Godfrey J."/>
            <person name="Good R."/>
            <person name="Gotea V."/>
            <person name="Gravely B."/>
            <person name="Greenberg A.J."/>
            <person name="Griffiths-Jones S."/>
            <person name="Gross S."/>
            <person name="Guigo R."/>
            <person name="Gustafson E.A."/>
            <person name="Haerty W."/>
            <person name="Hahn M.W."/>
            <person name="Halligan D.L."/>
            <person name="Halpern A.L."/>
            <person name="Halter G.M."/>
            <person name="Han M.V."/>
            <person name="Heger A."/>
            <person name="Hillier L."/>
            <person name="Hinrichs A.S."/>
            <person name="Holmes I."/>
            <person name="Hoskins R.A."/>
            <person name="Hubisz M.J."/>
            <person name="Hultmark D."/>
            <person name="Huntley M.A."/>
            <person name="Jaffe D.B."/>
            <person name="Jagadeeshan S."/>
            <person name="Jeck W.R."/>
            <person name="Johnson J."/>
            <person name="Jones C.D."/>
            <person name="Jordan W.C."/>
            <person name="Karpen G.H."/>
            <person name="Kataoka E."/>
            <person name="Keightley P.D."/>
            <person name="Kheradpour P."/>
            <person name="Kirkness E.F."/>
            <person name="Koerich L.B."/>
            <person name="Kristiansen K."/>
            <person name="Kudrna D."/>
            <person name="Kulathinal R.J."/>
            <person name="Kumar S."/>
            <person name="Kwok R."/>
            <person name="Lander E."/>
            <person name="Langley C.H."/>
            <person name="Lapoint R."/>
            <person name="Lazzaro B.P."/>
            <person name="Lee S.J."/>
            <person name="Levesque L."/>
            <person name="Li R."/>
            <person name="Lin C.F."/>
            <person name="Lin M.F."/>
            <person name="Lindblad-Toh K."/>
            <person name="Llopart A."/>
            <person name="Long M."/>
            <person name="Low L."/>
            <person name="Lozovsky E."/>
            <person name="Lu J."/>
            <person name="Luo M."/>
            <person name="Machado C.A."/>
            <person name="Makalowski W."/>
            <person name="Marzo M."/>
            <person name="Matsuda M."/>
            <person name="Matzkin L."/>
            <person name="McAllister B."/>
            <person name="McBride C.S."/>
            <person name="McKernan B."/>
            <person name="McKernan K."/>
            <person name="Mendez-Lago M."/>
            <person name="Minx P."/>
            <person name="Mollenhauer M.U."/>
            <person name="Montooth K."/>
            <person name="Mount S.M."/>
            <person name="Mu X."/>
            <person name="Myers E."/>
            <person name="Negre B."/>
            <person name="Newfeld S."/>
            <person name="Nielsen R."/>
            <person name="Noor M.A."/>
            <person name="O'Grady P."/>
            <person name="Pachter L."/>
            <person name="Papaceit M."/>
            <person name="Parisi M.J."/>
            <person name="Parisi M."/>
            <person name="Parts L."/>
            <person name="Pedersen J.S."/>
            <person name="Pesole G."/>
            <person name="Phillippy A.M."/>
            <person name="Ponting C.P."/>
            <person name="Pop M."/>
            <person name="Porcelli D."/>
            <person name="Powell J.R."/>
            <person name="Prohaska S."/>
            <person name="Pruitt K."/>
            <person name="Puig M."/>
            <person name="Quesneville H."/>
            <person name="Ram K.R."/>
            <person name="Rand D."/>
            <person name="Rasmussen M.D."/>
            <person name="Reed L.K."/>
            <person name="Reenan R."/>
            <person name="Reily A."/>
            <person name="Remington K.A."/>
            <person name="Rieger T.T."/>
            <person name="Ritchie M.G."/>
            <person name="Robin C."/>
            <person name="Rogers Y.H."/>
            <person name="Rohde C."/>
            <person name="Rozas J."/>
            <person name="Rubenfield M.J."/>
            <person name="Ruiz A."/>
            <person name="Russo S."/>
            <person name="Salzberg S.L."/>
            <person name="Sanchez-Gracia A."/>
            <person name="Saranga D.J."/>
            <person name="Sato H."/>
            <person name="Schaeffer S.W."/>
            <person name="Schatz M.C."/>
            <person name="Schlenke T."/>
            <person name="Schwartz R."/>
            <person name="Segarra C."/>
            <person name="Singh R.S."/>
            <person name="Sirot L."/>
            <person name="Sirota M."/>
            <person name="Sisneros N.B."/>
            <person name="Smith C.D."/>
            <person name="Smith T.F."/>
            <person name="Spieth J."/>
            <person name="Stage D.E."/>
            <person name="Stark A."/>
            <person name="Stephan W."/>
            <person name="Strausberg R.L."/>
            <person name="Strempel S."/>
            <person name="Sturgill D."/>
            <person name="Sutton G."/>
            <person name="Sutton G.G."/>
            <person name="Tao W."/>
            <person name="Teichmann S."/>
            <person name="Tobari Y.N."/>
            <person name="Tomimura Y."/>
            <person name="Tsolas J.M."/>
            <person name="Valente V.L."/>
            <person name="Venter E."/>
            <person name="Venter J.C."/>
            <person name="Vicario S."/>
            <person name="Vieira F.G."/>
            <person name="Vilella A.J."/>
            <person name="Villasante A."/>
            <person name="Walenz B."/>
            <person name="Wang J."/>
            <person name="Wasserman M."/>
            <person name="Watts T."/>
            <person name="Wilson D."/>
            <person name="Wilson R.K."/>
            <person name="Wing R.A."/>
            <person name="Wolfner M.F."/>
            <person name="Wong A."/>
            <person name="Wong G.K."/>
            <person name="Wu C.I."/>
            <person name="Wu G."/>
            <person name="Yamamoto D."/>
            <person name="Yang H.P."/>
            <person name="Yang S.P."/>
            <person name="Yorke J.A."/>
            <person name="Yoshida K."/>
            <person name="Zdobnov E."/>
            <person name="Zhang P."/>
            <person name="Zhang Y."/>
            <person name="Zimin A.V."/>
            <person name="Baldwin J."/>
            <person name="Abdouelleil A."/>
            <person name="Abdulkadir J."/>
            <person name="Abebe A."/>
            <person name="Abera B."/>
            <person name="Abreu J."/>
            <person name="Acer S.C."/>
            <person name="Aftuck L."/>
            <person name="Alexander A."/>
            <person name="An P."/>
            <person name="Anderson E."/>
            <person name="Anderson S."/>
            <person name="Arachi H."/>
            <person name="Azer M."/>
            <person name="Bachantsang P."/>
            <person name="Barry A."/>
            <person name="Bayul T."/>
            <person name="Berlin A."/>
            <person name="Bessette D."/>
            <person name="Bloom T."/>
            <person name="Blye J."/>
            <person name="Boguslavskiy L."/>
            <person name="Bonnet C."/>
            <person name="Boukhgalter B."/>
            <person name="Bourzgui I."/>
            <person name="Brown A."/>
            <person name="Cahill P."/>
            <person name="Channer S."/>
            <person name="Cheshatsang Y."/>
            <person name="Chuda L."/>
            <person name="Citroen M."/>
            <person name="Collymore A."/>
            <person name="Cooke P."/>
            <person name="Costello M."/>
            <person name="D'Aco K."/>
            <person name="Daza R."/>
            <person name="De Haan G."/>
            <person name="DeGray S."/>
            <person name="DeMaso C."/>
            <person name="Dhargay N."/>
            <person name="Dooley K."/>
            <person name="Dooley E."/>
            <person name="Doricent M."/>
            <person name="Dorje P."/>
            <person name="Dorjee K."/>
            <person name="Dupes A."/>
            <person name="Elong R."/>
            <person name="Falk J."/>
            <person name="Farina A."/>
            <person name="Faro S."/>
            <person name="Ferguson D."/>
            <person name="Fisher S."/>
            <person name="Foley C.D."/>
            <person name="Franke A."/>
            <person name="Friedrich D."/>
            <person name="Gadbois L."/>
            <person name="Gearin G."/>
            <person name="Gearin C.R."/>
            <person name="Giannoukos G."/>
            <person name="Goode T."/>
            <person name="Graham J."/>
            <person name="Grandbois E."/>
            <person name="Grewal S."/>
            <person name="Gyaltsen K."/>
            <person name="Hafez N."/>
            <person name="Hagos B."/>
            <person name="Hall J."/>
            <person name="Henson C."/>
            <person name="Hollinger A."/>
            <person name="Honan T."/>
            <person name="Huard M.D."/>
            <person name="Hughes L."/>
            <person name="Hurhula B."/>
            <person name="Husby M.E."/>
            <person name="Kamat A."/>
            <person name="Kanga B."/>
            <person name="Kashin S."/>
            <person name="Khazanovich D."/>
            <person name="Kisner P."/>
            <person name="Lance K."/>
            <person name="Lara M."/>
            <person name="Lee W."/>
            <person name="Lennon N."/>
            <person name="Letendre F."/>
            <person name="LeVine R."/>
            <person name="Lipovsky A."/>
            <person name="Liu X."/>
            <person name="Liu J."/>
            <person name="Liu S."/>
            <person name="Lokyitsang T."/>
            <person name="Lokyitsang Y."/>
            <person name="Lubonja R."/>
            <person name="Lui A."/>
            <person name="MacDonald P."/>
            <person name="Magnisalis V."/>
            <person name="Maru K."/>
            <person name="Matthews C."/>
            <person name="McCusker W."/>
            <person name="McDonough S."/>
            <person name="Mehta T."/>
            <person name="Meldrim J."/>
            <person name="Meneus L."/>
            <person name="Mihai O."/>
            <person name="Mihalev A."/>
            <person name="Mihova T."/>
            <person name="Mittelman R."/>
            <person name="Mlenga V."/>
            <person name="Montmayeur A."/>
            <person name="Mulrain L."/>
            <person name="Navidi A."/>
            <person name="Naylor J."/>
            <person name="Negash T."/>
            <person name="Nguyen T."/>
            <person name="Nguyen N."/>
            <person name="Nicol R."/>
            <person name="Norbu C."/>
            <person name="Norbu N."/>
            <person name="Novod N."/>
            <person name="O'Neill B."/>
            <person name="Osman S."/>
            <person name="Markiewicz E."/>
            <person name="Oyono O.L."/>
            <person name="Patti C."/>
            <person name="Phunkhang P."/>
            <person name="Pierre F."/>
            <person name="Priest M."/>
            <person name="Raghuraman S."/>
            <person name="Rege F."/>
            <person name="Reyes R."/>
            <person name="Rise C."/>
            <person name="Rogov P."/>
            <person name="Ross K."/>
            <person name="Ryan E."/>
            <person name="Settipalli S."/>
            <person name="Shea T."/>
            <person name="Sherpa N."/>
            <person name="Shi L."/>
            <person name="Shih D."/>
            <person name="Sparrow T."/>
            <person name="Spaulding J."/>
            <person name="Stalker J."/>
            <person name="Stange-Thomann N."/>
            <person name="Stavropoulos S."/>
            <person name="Stone C."/>
            <person name="Strader C."/>
            <person name="Tesfaye S."/>
            <person name="Thomson T."/>
            <person name="Thoulutsang Y."/>
            <person name="Thoulutsang D."/>
            <person name="Topham K."/>
            <person name="Topping I."/>
            <person name="Tsamla T."/>
            <person name="Vassiliev H."/>
            <person name="Vo A."/>
            <person name="Wangchuk T."/>
            <person name="Wangdi T."/>
            <person name="Weiand M."/>
            <person name="Wilkinson J."/>
            <person name="Wilson A."/>
            <person name="Yadav S."/>
            <person name="Young G."/>
            <person name="Yu Q."/>
            <person name="Zembek L."/>
            <person name="Zhong D."/>
            <person name="Zimmer A."/>
            <person name="Zwirko Z."/>
            <person name="Jaffe D.B."/>
            <person name="Alvarez P."/>
            <person name="Brockman W."/>
            <person name="Butler J."/>
            <person name="Chin C."/>
            <person name="Gnerre S."/>
            <person name="Grabherr M."/>
            <person name="Kleber M."/>
            <person name="Mauceli E."/>
            <person name="MacCallum I."/>
        </authorList>
    </citation>
    <scope>NUCLEOTIDE SEQUENCE [LARGE SCALE GENOMIC DNA]</scope>
    <source>
        <strain evidence="4">MSH-3 / Tucson 14011-0111.49</strain>
    </source>
</reference>
<accession>B4ISC9</accession>
<feature type="transmembrane region" description="Helical" evidence="2">
    <location>
        <begin position="77"/>
        <end position="98"/>
    </location>
</feature>
<protein>
    <submittedName>
        <fullName evidence="3">GL16363</fullName>
    </submittedName>
</protein>
<keyword evidence="2" id="KW-1133">Transmembrane helix</keyword>